<dbReference type="EMBL" id="VSWD01000008">
    <property type="protein sequence ID" value="KAK3094385.1"/>
    <property type="molecule type" value="Genomic_DNA"/>
</dbReference>
<evidence type="ECO:0000256" key="5">
    <source>
        <dbReference type="ARBA" id="ARBA00022801"/>
    </source>
</evidence>
<dbReference type="PANTHER" id="PTHR11733">
    <property type="entry name" value="ZINC METALLOPROTEASE FAMILY M13 NEPRILYSIN-RELATED"/>
    <property type="match status" value="1"/>
</dbReference>
<dbReference type="Pfam" id="PF05649">
    <property type="entry name" value="Peptidase_M13_N"/>
    <property type="match status" value="1"/>
</dbReference>
<proteinExistence type="inferred from homology"/>
<dbReference type="InterPro" id="IPR008753">
    <property type="entry name" value="Peptidase_M13_N"/>
</dbReference>
<keyword evidence="3" id="KW-0645">Protease</keyword>
<comment type="similarity">
    <text evidence="2">Belongs to the peptidase M13 family.</text>
</comment>
<keyword evidence="5" id="KW-0378">Hydrolase</keyword>
<evidence type="ECO:0000256" key="2">
    <source>
        <dbReference type="ARBA" id="ARBA00007357"/>
    </source>
</evidence>
<keyword evidence="9" id="KW-0472">Membrane</keyword>
<dbReference type="AlphaFoldDB" id="A0AA88Y7K3"/>
<dbReference type="GO" id="GO:0016485">
    <property type="term" value="P:protein processing"/>
    <property type="evidence" value="ECO:0007669"/>
    <property type="project" value="TreeGrafter"/>
</dbReference>
<feature type="domain" description="Peptidase M13 C-terminal" evidence="10">
    <location>
        <begin position="578"/>
        <end position="783"/>
    </location>
</feature>
<keyword evidence="9" id="KW-0812">Transmembrane</keyword>
<feature type="transmembrane region" description="Helical" evidence="9">
    <location>
        <begin position="73"/>
        <end position="95"/>
    </location>
</feature>
<dbReference type="Proteomes" id="UP001186944">
    <property type="component" value="Unassembled WGS sequence"/>
</dbReference>
<dbReference type="GO" id="GO:0004222">
    <property type="term" value="F:metalloendopeptidase activity"/>
    <property type="evidence" value="ECO:0007669"/>
    <property type="project" value="InterPro"/>
</dbReference>
<feature type="domain" description="Peptidase M13 N-terminal" evidence="11">
    <location>
        <begin position="125"/>
        <end position="519"/>
    </location>
</feature>
<dbReference type="PROSITE" id="PS51885">
    <property type="entry name" value="NEPRILYSIN"/>
    <property type="match status" value="1"/>
</dbReference>
<evidence type="ECO:0000313" key="12">
    <source>
        <dbReference type="EMBL" id="KAK3094385.1"/>
    </source>
</evidence>
<evidence type="ECO:0000256" key="1">
    <source>
        <dbReference type="ARBA" id="ARBA00001947"/>
    </source>
</evidence>
<dbReference type="InterPro" id="IPR018497">
    <property type="entry name" value="Peptidase_M13_C"/>
</dbReference>
<evidence type="ECO:0000256" key="7">
    <source>
        <dbReference type="ARBA" id="ARBA00023049"/>
    </source>
</evidence>
<protein>
    <recommendedName>
        <fullName evidence="14">Endothelin-converting enzyme 1</fullName>
    </recommendedName>
</protein>
<keyword evidence="4" id="KW-0479">Metal-binding</keyword>
<dbReference type="GO" id="GO:0005886">
    <property type="term" value="C:plasma membrane"/>
    <property type="evidence" value="ECO:0007669"/>
    <property type="project" value="TreeGrafter"/>
</dbReference>
<gene>
    <name evidence="12" type="ORF">FSP39_001059</name>
</gene>
<comment type="cofactor">
    <cofactor evidence="1">
        <name>Zn(2+)</name>
        <dbReference type="ChEBI" id="CHEBI:29105"/>
    </cofactor>
</comment>
<dbReference type="InterPro" id="IPR024079">
    <property type="entry name" value="MetalloPept_cat_dom_sf"/>
</dbReference>
<dbReference type="Gene3D" id="1.10.1380.10">
    <property type="entry name" value="Neutral endopeptidase , domain2"/>
    <property type="match status" value="1"/>
</dbReference>
<name>A0AA88Y7K3_PINIB</name>
<dbReference type="InterPro" id="IPR042089">
    <property type="entry name" value="Peptidase_M13_dom_2"/>
</dbReference>
<organism evidence="12 13">
    <name type="scientific">Pinctada imbricata</name>
    <name type="common">Atlantic pearl-oyster</name>
    <name type="synonym">Pinctada martensii</name>
    <dbReference type="NCBI Taxonomy" id="66713"/>
    <lineage>
        <taxon>Eukaryota</taxon>
        <taxon>Metazoa</taxon>
        <taxon>Spiralia</taxon>
        <taxon>Lophotrochozoa</taxon>
        <taxon>Mollusca</taxon>
        <taxon>Bivalvia</taxon>
        <taxon>Autobranchia</taxon>
        <taxon>Pteriomorphia</taxon>
        <taxon>Pterioida</taxon>
        <taxon>Pterioidea</taxon>
        <taxon>Pteriidae</taxon>
        <taxon>Pinctada</taxon>
    </lineage>
</organism>
<evidence type="ECO:0008006" key="14">
    <source>
        <dbReference type="Google" id="ProtNLM"/>
    </source>
</evidence>
<feature type="region of interest" description="Disordered" evidence="8">
    <location>
        <begin position="1"/>
        <end position="23"/>
    </location>
</feature>
<evidence type="ECO:0000313" key="13">
    <source>
        <dbReference type="Proteomes" id="UP001186944"/>
    </source>
</evidence>
<keyword evidence="13" id="KW-1185">Reference proteome</keyword>
<dbReference type="Pfam" id="PF01431">
    <property type="entry name" value="Peptidase_M13"/>
    <property type="match status" value="1"/>
</dbReference>
<keyword evidence="9" id="KW-1133">Transmembrane helix</keyword>
<keyword evidence="7" id="KW-0482">Metalloprotease</keyword>
<evidence type="ECO:0000256" key="4">
    <source>
        <dbReference type="ARBA" id="ARBA00022723"/>
    </source>
</evidence>
<keyword evidence="6" id="KW-0862">Zinc</keyword>
<sequence length="784" mass="89093">MSDEKSVLVTNGTSGDDSKPGVNKAWNRVIAEGYKYRALDDAVSSTTSDESIDVGDPVRNRTKQKWSKPQYRLGIVMVVAVIVIAVLAGVIIWQYTTRKKDTCNTPTCVQTSAFISAKMDLSIDPCEDFYQFTCGNWEKNTMIPASRKKHSIFTQIGDKNEEIIRPLIEGEGDTYKGNKSLSIQKAKRYYNICMDEEKIEKLDSKPMLELISDLGGWAITSGSSATWNNSTWRLMDALVANHKRSGGALFSMQVSVDDKNSSVYRICFQQYGLTLQTREEYFKNNSKYENYKSGFMGFSTKFGELLGGESTTVEEAFKKIYDFEQKLAMIRQSQEELLDPEKKYHKMSVADFQKIIGSFISVKDYLSKMFDKDIPDSTEVLVPTPVYFKKLEAIINSTDRSTLANYVVWNLVNNLVGYMSSKFIDAALILSKEETGVSEVDPRWRRCMSKVNSAFGFVTSTLYVEKQFSDSSRTEVSNIVEEVRKAFVQNMPTVGWMDRVTKQLAIDKADYIVKMIGYPDWINDVTQLDKYYQNITITEGQFFKSYVSILQSVIERNINRLGTVPDRSEWHMKPYETNAYYSPSYNAIVFPAGILQPPFYAPAFPMSFKFGTTGMIVGHEMTHGFDNTGKHYDKFGNLYNWWTNHSAELFSQHSGCMVKQYSSYVAEGMHMRGERTLGENIADNGGLKTAYSAYKHWLQTQGAGTAQDLPGLDYTQEQLFFIGFGQLWCAKYTKEYTKTAILNDPHTYSKYRTIGVVSNSGDFARAFNCKPNSAMNPRTKCQVW</sequence>
<accession>A0AA88Y7K3</accession>
<reference evidence="12" key="1">
    <citation type="submission" date="2019-08" db="EMBL/GenBank/DDBJ databases">
        <title>The improved chromosome-level genome for the pearl oyster Pinctada fucata martensii using PacBio sequencing and Hi-C.</title>
        <authorList>
            <person name="Zheng Z."/>
        </authorList>
    </citation>
    <scope>NUCLEOTIDE SEQUENCE</scope>
    <source>
        <strain evidence="12">ZZ-2019</strain>
        <tissue evidence="12">Adductor muscle</tissue>
    </source>
</reference>
<evidence type="ECO:0000256" key="3">
    <source>
        <dbReference type="ARBA" id="ARBA00022670"/>
    </source>
</evidence>
<dbReference type="SUPFAM" id="SSF55486">
    <property type="entry name" value="Metalloproteases ('zincins'), catalytic domain"/>
    <property type="match status" value="1"/>
</dbReference>
<evidence type="ECO:0000256" key="9">
    <source>
        <dbReference type="SAM" id="Phobius"/>
    </source>
</evidence>
<evidence type="ECO:0000259" key="10">
    <source>
        <dbReference type="Pfam" id="PF01431"/>
    </source>
</evidence>
<evidence type="ECO:0000259" key="11">
    <source>
        <dbReference type="Pfam" id="PF05649"/>
    </source>
</evidence>
<dbReference type="GO" id="GO:0046872">
    <property type="term" value="F:metal ion binding"/>
    <property type="evidence" value="ECO:0007669"/>
    <property type="project" value="UniProtKB-KW"/>
</dbReference>
<dbReference type="CDD" id="cd08662">
    <property type="entry name" value="M13"/>
    <property type="match status" value="1"/>
</dbReference>
<dbReference type="PRINTS" id="PR00786">
    <property type="entry name" value="NEPRILYSIN"/>
</dbReference>
<comment type="caution">
    <text evidence="12">The sequence shown here is derived from an EMBL/GenBank/DDBJ whole genome shotgun (WGS) entry which is preliminary data.</text>
</comment>
<dbReference type="PANTHER" id="PTHR11733:SF167">
    <property type="entry name" value="FI17812P1-RELATED"/>
    <property type="match status" value="1"/>
</dbReference>
<evidence type="ECO:0000256" key="8">
    <source>
        <dbReference type="SAM" id="MobiDB-lite"/>
    </source>
</evidence>
<dbReference type="InterPro" id="IPR000718">
    <property type="entry name" value="Peptidase_M13"/>
</dbReference>
<evidence type="ECO:0000256" key="6">
    <source>
        <dbReference type="ARBA" id="ARBA00022833"/>
    </source>
</evidence>
<dbReference type="Gene3D" id="3.40.390.10">
    <property type="entry name" value="Collagenase (Catalytic Domain)"/>
    <property type="match status" value="1"/>
</dbReference>